<proteinExistence type="predicted"/>
<organism evidence="1 2">
    <name type="scientific">Entomophthora muscae</name>
    <dbReference type="NCBI Taxonomy" id="34485"/>
    <lineage>
        <taxon>Eukaryota</taxon>
        <taxon>Fungi</taxon>
        <taxon>Fungi incertae sedis</taxon>
        <taxon>Zoopagomycota</taxon>
        <taxon>Entomophthoromycotina</taxon>
        <taxon>Entomophthoromycetes</taxon>
        <taxon>Entomophthorales</taxon>
        <taxon>Entomophthoraceae</taxon>
        <taxon>Entomophthora</taxon>
    </lineage>
</organism>
<dbReference type="Proteomes" id="UP001165960">
    <property type="component" value="Unassembled WGS sequence"/>
</dbReference>
<evidence type="ECO:0000313" key="2">
    <source>
        <dbReference type="Proteomes" id="UP001165960"/>
    </source>
</evidence>
<evidence type="ECO:0000313" key="1">
    <source>
        <dbReference type="EMBL" id="KAJ9064003.1"/>
    </source>
</evidence>
<gene>
    <name evidence="1" type="ORF">DSO57_1034932</name>
</gene>
<accession>A0ACC2SNX3</accession>
<protein>
    <submittedName>
        <fullName evidence="1">Uncharacterized protein</fullName>
    </submittedName>
</protein>
<dbReference type="EMBL" id="QTSX02004559">
    <property type="protein sequence ID" value="KAJ9064003.1"/>
    <property type="molecule type" value="Genomic_DNA"/>
</dbReference>
<keyword evidence="2" id="KW-1185">Reference proteome</keyword>
<reference evidence="1" key="1">
    <citation type="submission" date="2022-04" db="EMBL/GenBank/DDBJ databases">
        <title>Genome of the entomopathogenic fungus Entomophthora muscae.</title>
        <authorList>
            <person name="Elya C."/>
            <person name="Lovett B.R."/>
            <person name="Lee E."/>
            <person name="Macias A.M."/>
            <person name="Hajek A.E."/>
            <person name="De Bivort B.L."/>
            <person name="Kasson M.T."/>
            <person name="De Fine Licht H.H."/>
            <person name="Stajich J.E."/>
        </authorList>
    </citation>
    <scope>NUCLEOTIDE SEQUENCE</scope>
    <source>
        <strain evidence="1">Berkeley</strain>
    </source>
</reference>
<name>A0ACC2SNX3_9FUNG</name>
<sequence length="903" mass="100842">MLSEETNLPSLGFIFTQQGVLSNGKLPIKDIYSLLSSNIVSENELDPQVLLLLKEYVEENSSLELSFDELNNLLSELNSSLALRLISKSLPEAPIVNFQRHKEIQSTASRRKSLLAHRRRTNPLPENLDIFSVEEEGDGLSSFGTSIPRNRASMNLRNGNLAIDSMCSSPGLGLSQSPNPSIFNRLSVGFEPSQEHAATPLNSENTVRKVTSELSKKLASEKGLYSTLAQETKLQISELESANEALKDKVKDLSKTVWDLKSSKKQQERVLVALEEETTTFQEKEAALKKEIQELKRITQEKSLLEKKLRKDLENSQSRLADSEKQAYHFYEAQKNLNLEKTKHKEIILCLKRDNDRLGLELHQKELLYLDVIKNNELDLSLSAQANSAEVDSDDSTGSLTNSPQVEDSTPVSKLNSFQDHLSSRKKAMSLQGSSTRQKLKLKDALESICGLWEDVQVVLSENQSGKSQDLNERFKIIKEQLQSSGSSLLKTQTKKLMKEYPVLSARGRKLNARRGSSSHVSPKRLSLLLPPSNLKKEHSDWEAESENIKERSYIYCEPLLSNEELLSDNDVNFTSFSSTDTPLTSTTETPRPFQSTKPMDTSQKRLQKLNRDHIESVDTFSNDDTLASQNSPNQRNPKESANAVALTSQDVIQTRTLTRHERSISDFSSASKVPGYIHTSFKKKGLGMKSYTSSPLDSSSSHDLTPKNTELNKDQGQLLSPSFICKADRPKEDEQSKKARSNFSTKNRTLSPRLPIGVPALAITCTSVETKPVLLSPPIGHRATMSLNYLLSPQSPSSPNLVFSPVNATENLLECFSEYSQGIACTDAEALSASSKPHSMFSYENLNLRNERASPCPPGWSADDDDFAYEVARYKPVYAPCPHRGSFITHSGKYRALRYPFA</sequence>
<comment type="caution">
    <text evidence="1">The sequence shown here is derived from an EMBL/GenBank/DDBJ whole genome shotgun (WGS) entry which is preliminary data.</text>
</comment>